<evidence type="ECO:0000313" key="4">
    <source>
        <dbReference type="Proteomes" id="UP000014113"/>
    </source>
</evidence>
<dbReference type="Pfam" id="PF13529">
    <property type="entry name" value="Peptidase_C39_2"/>
    <property type="match status" value="1"/>
</dbReference>
<dbReference type="InterPro" id="IPR039564">
    <property type="entry name" value="Peptidase_C39-like"/>
</dbReference>
<dbReference type="Proteomes" id="UP000014113">
    <property type="component" value="Unassembled WGS sequence"/>
</dbReference>
<dbReference type="PIRSF" id="PIRSF032442">
    <property type="entry name" value="UCP032442"/>
    <property type="match status" value="1"/>
</dbReference>
<organism evidence="3 4">
    <name type="scientific">Enterococcus columbae DSM 7374 = ATCC 51263</name>
    <dbReference type="NCBI Taxonomy" id="1121865"/>
    <lineage>
        <taxon>Bacteria</taxon>
        <taxon>Bacillati</taxon>
        <taxon>Bacillota</taxon>
        <taxon>Bacilli</taxon>
        <taxon>Lactobacillales</taxon>
        <taxon>Enterococcaceae</taxon>
        <taxon>Enterococcus</taxon>
    </lineage>
</organism>
<sequence>MKRKSLIGKASLVLLASFSLVMFSKPTAKQQVSANSEQQQGFHQTIQSISQVNQPTYSTILLDVPLENQNAGDRLENGCEVTALSMLLQYYGYQTNKNELAQRLNYVPFNVDAHTYGNPYEGFVGNIQSGKQAMGVFVEPIAKLAKDYVHDDVTVHSEKLSFTQIIQLLQRDIPVWSLATVNLVEPTDQDFIDWPTTSGVIKVTPLIHAVVLTGMDQEFIYVNDPYGIKNRPVKIDTMQKIFERLGQQSLYLTIN</sequence>
<dbReference type="InterPro" id="IPR016997">
    <property type="entry name" value="UCP032442"/>
</dbReference>
<dbReference type="STRING" id="1121865.OMW_01752"/>
<evidence type="ECO:0000313" key="3">
    <source>
        <dbReference type="EMBL" id="EOW83948.1"/>
    </source>
</evidence>
<gene>
    <name evidence="3" type="ORF">I568_01395</name>
</gene>
<dbReference type="RefSeq" id="WP_016183861.1">
    <property type="nucleotide sequence ID" value="NZ_JXKI01000003.1"/>
</dbReference>
<keyword evidence="4" id="KW-1185">Reference proteome</keyword>
<dbReference type="Gene3D" id="3.90.70.10">
    <property type="entry name" value="Cysteine proteinases"/>
    <property type="match status" value="1"/>
</dbReference>
<evidence type="ECO:0000259" key="2">
    <source>
        <dbReference type="Pfam" id="PF13529"/>
    </source>
</evidence>
<accession>S0KIK6</accession>
<protein>
    <recommendedName>
        <fullName evidence="2">Peptidase C39-like domain-containing protein</fullName>
    </recommendedName>
</protein>
<dbReference type="eggNOG" id="COG4990">
    <property type="taxonomic scope" value="Bacteria"/>
</dbReference>
<dbReference type="PANTHER" id="PTHR37806:SF1">
    <property type="entry name" value="PEPTIDASE C39-LIKE DOMAIN-CONTAINING PROTEIN"/>
    <property type="match status" value="1"/>
</dbReference>
<feature type="chain" id="PRO_5038878802" description="Peptidase C39-like domain-containing protein" evidence="1">
    <location>
        <begin position="25"/>
        <end position="255"/>
    </location>
</feature>
<dbReference type="PATRIC" id="fig|1121865.3.peg.1695"/>
<reference evidence="3 4" key="1">
    <citation type="submission" date="2013-03" db="EMBL/GenBank/DDBJ databases">
        <title>The Genome Sequence of Enterococcus columbae ATCC_51263 (PacBio/Illumina hybrid assembly).</title>
        <authorList>
            <consortium name="The Broad Institute Genomics Platform"/>
            <consortium name="The Broad Institute Genome Sequencing Center for Infectious Disease"/>
            <person name="Earl A."/>
            <person name="Russ C."/>
            <person name="Gilmore M."/>
            <person name="Surin D."/>
            <person name="Walker B."/>
            <person name="Young S."/>
            <person name="Zeng Q."/>
            <person name="Gargeya S."/>
            <person name="Fitzgerald M."/>
            <person name="Haas B."/>
            <person name="Abouelleil A."/>
            <person name="Allen A.W."/>
            <person name="Alvarado L."/>
            <person name="Arachchi H.M."/>
            <person name="Berlin A.M."/>
            <person name="Chapman S.B."/>
            <person name="Gainer-Dewar J."/>
            <person name="Goldberg J."/>
            <person name="Griggs A."/>
            <person name="Gujja S."/>
            <person name="Hansen M."/>
            <person name="Howarth C."/>
            <person name="Imamovic A."/>
            <person name="Ireland A."/>
            <person name="Larimer J."/>
            <person name="McCowan C."/>
            <person name="Murphy C."/>
            <person name="Pearson M."/>
            <person name="Poon T.W."/>
            <person name="Priest M."/>
            <person name="Roberts A."/>
            <person name="Saif S."/>
            <person name="Shea T."/>
            <person name="Sisk P."/>
            <person name="Sykes S."/>
            <person name="Wortman J."/>
            <person name="Nusbaum C."/>
            <person name="Birren B."/>
        </authorList>
    </citation>
    <scope>NUCLEOTIDE SEQUENCE [LARGE SCALE GENOMIC DNA]</scope>
    <source>
        <strain evidence="3 4">ATCC 51263</strain>
    </source>
</reference>
<comment type="caution">
    <text evidence="3">The sequence shown here is derived from an EMBL/GenBank/DDBJ whole genome shotgun (WGS) entry which is preliminary data.</text>
</comment>
<dbReference type="PANTHER" id="PTHR37806">
    <property type="entry name" value="LMO0724 PROTEIN"/>
    <property type="match status" value="1"/>
</dbReference>
<dbReference type="OrthoDB" id="1164310at2"/>
<dbReference type="AlphaFoldDB" id="S0KIK6"/>
<name>S0KIK6_9ENTE</name>
<feature type="domain" description="Peptidase C39-like" evidence="2">
    <location>
        <begin position="62"/>
        <end position="226"/>
    </location>
</feature>
<evidence type="ECO:0000256" key="1">
    <source>
        <dbReference type="SAM" id="SignalP"/>
    </source>
</evidence>
<proteinExistence type="predicted"/>
<feature type="signal peptide" evidence="1">
    <location>
        <begin position="1"/>
        <end position="24"/>
    </location>
</feature>
<keyword evidence="1" id="KW-0732">Signal</keyword>
<dbReference type="EMBL" id="ASWJ01000006">
    <property type="protein sequence ID" value="EOW83948.1"/>
    <property type="molecule type" value="Genomic_DNA"/>
</dbReference>